<reference evidence="2 3" key="1">
    <citation type="journal article" date="2009" name="Nature">
        <title>Evolution of pathogenicity and sexual reproduction in eight Candida genomes.</title>
        <authorList>
            <person name="Butler G."/>
            <person name="Rasmussen M.D."/>
            <person name="Lin M.F."/>
            <person name="Santos M.A."/>
            <person name="Sakthikumar S."/>
            <person name="Munro C.A."/>
            <person name="Rheinbay E."/>
            <person name="Grabherr M."/>
            <person name="Forche A."/>
            <person name="Reedy J.L."/>
            <person name="Agrafioti I."/>
            <person name="Arnaud M.B."/>
            <person name="Bates S."/>
            <person name="Brown A.J."/>
            <person name="Brunke S."/>
            <person name="Costanzo M.C."/>
            <person name="Fitzpatrick D.A."/>
            <person name="de Groot P.W."/>
            <person name="Harris D."/>
            <person name="Hoyer L.L."/>
            <person name="Hube B."/>
            <person name="Klis F.M."/>
            <person name="Kodira C."/>
            <person name="Lennard N."/>
            <person name="Logue M.E."/>
            <person name="Martin R."/>
            <person name="Neiman A.M."/>
            <person name="Nikolaou E."/>
            <person name="Quail M.A."/>
            <person name="Quinn J."/>
            <person name="Santos M.C."/>
            <person name="Schmitzberger F.F."/>
            <person name="Sherlock G."/>
            <person name="Shah P."/>
            <person name="Silverstein K.A."/>
            <person name="Skrzypek M.S."/>
            <person name="Soll D."/>
            <person name="Staggs R."/>
            <person name="Stansfield I."/>
            <person name="Stumpf M.P."/>
            <person name="Sudbery P.E."/>
            <person name="Srikantha T."/>
            <person name="Zeng Q."/>
            <person name="Berman J."/>
            <person name="Berriman M."/>
            <person name="Heitman J."/>
            <person name="Gow N.A."/>
            <person name="Lorenz M.C."/>
            <person name="Birren B.W."/>
            <person name="Kellis M."/>
            <person name="Cuomo C.A."/>
        </authorList>
    </citation>
    <scope>NUCLEOTIDE SEQUENCE [LARGE SCALE GENOMIC DNA]</scope>
    <source>
        <strain evidence="3">ATCC 11503 / BCRC 21390 / CBS 2605 / JCM 1781 / NBRC 1676 / NRRL YB-4239</strain>
    </source>
</reference>
<dbReference type="InParanoid" id="A5E0V4"/>
<evidence type="ECO:0000256" key="1">
    <source>
        <dbReference type="SAM" id="MobiDB-lite"/>
    </source>
</evidence>
<accession>A5E0V4</accession>
<name>A5E0V4_LODEL</name>
<feature type="region of interest" description="Disordered" evidence="1">
    <location>
        <begin position="174"/>
        <end position="246"/>
    </location>
</feature>
<feature type="region of interest" description="Disordered" evidence="1">
    <location>
        <begin position="406"/>
        <end position="459"/>
    </location>
</feature>
<keyword evidence="3" id="KW-1185">Reference proteome</keyword>
<feature type="compositionally biased region" description="Basic and acidic residues" evidence="1">
    <location>
        <begin position="126"/>
        <end position="141"/>
    </location>
</feature>
<feature type="compositionally biased region" description="Basic residues" evidence="1">
    <location>
        <begin position="432"/>
        <end position="446"/>
    </location>
</feature>
<feature type="compositionally biased region" description="Basic and acidic residues" evidence="1">
    <location>
        <begin position="235"/>
        <end position="246"/>
    </location>
</feature>
<feature type="compositionally biased region" description="Polar residues" evidence="1">
    <location>
        <begin position="406"/>
        <end position="416"/>
    </location>
</feature>
<dbReference type="HOGENOM" id="CLU_595917_0_0_1"/>
<protein>
    <submittedName>
        <fullName evidence="2">Uncharacterized protein</fullName>
    </submittedName>
</protein>
<feature type="region of interest" description="Disordered" evidence="1">
    <location>
        <begin position="60"/>
        <end position="147"/>
    </location>
</feature>
<dbReference type="KEGG" id="lel:PVL30_002737"/>
<evidence type="ECO:0000313" key="3">
    <source>
        <dbReference type="Proteomes" id="UP000001996"/>
    </source>
</evidence>
<dbReference type="Proteomes" id="UP000001996">
    <property type="component" value="Unassembled WGS sequence"/>
</dbReference>
<dbReference type="EMBL" id="CH981527">
    <property type="protein sequence ID" value="EDK45062.1"/>
    <property type="molecule type" value="Genomic_DNA"/>
</dbReference>
<organism evidence="2 3">
    <name type="scientific">Lodderomyces elongisporus (strain ATCC 11503 / CBS 2605 / JCM 1781 / NBRC 1676 / NRRL YB-4239)</name>
    <name type="common">Yeast</name>
    <name type="synonym">Saccharomyces elongisporus</name>
    <dbReference type="NCBI Taxonomy" id="379508"/>
    <lineage>
        <taxon>Eukaryota</taxon>
        <taxon>Fungi</taxon>
        <taxon>Dikarya</taxon>
        <taxon>Ascomycota</taxon>
        <taxon>Saccharomycotina</taxon>
        <taxon>Pichiomycetes</taxon>
        <taxon>Debaryomycetaceae</taxon>
        <taxon>Candida/Lodderomyces clade</taxon>
        <taxon>Lodderomyces</taxon>
    </lineage>
</organism>
<feature type="compositionally biased region" description="Basic and acidic residues" evidence="1">
    <location>
        <begin position="75"/>
        <end position="99"/>
    </location>
</feature>
<feature type="compositionally biased region" description="Polar residues" evidence="1">
    <location>
        <begin position="214"/>
        <end position="234"/>
    </location>
</feature>
<dbReference type="VEuPathDB" id="FungiDB:LELG_03241"/>
<evidence type="ECO:0000313" key="2">
    <source>
        <dbReference type="EMBL" id="EDK45062.1"/>
    </source>
</evidence>
<feature type="compositionally biased region" description="Basic and acidic residues" evidence="1">
    <location>
        <begin position="447"/>
        <end position="459"/>
    </location>
</feature>
<dbReference type="AlphaFoldDB" id="A5E0V4"/>
<gene>
    <name evidence="2" type="ORF">LELG_03241</name>
</gene>
<dbReference type="GeneID" id="5232765"/>
<dbReference type="STRING" id="379508.A5E0V4"/>
<proteinExistence type="predicted"/>
<sequence>MITSRHDDIHHDSQHGLFRQIEQRIKQGAQLQNLKLGNFLKVEETITTITAYEEDMETPVNLKKPTKPTKPTKFAKPEKPAKPTKPTKPEKLDTLEKNQKHGKPTPAQKPAKLSKPVLVGLATLKSTEDVKETPIKPEKPKLPQRLTLNQTLTLDKKLESAEVGKVDFDQKATQIHIQKPLQKPAPSVKPKPKSVKPPLVKAKPTVKQKHPILTDNTTSKSSPVQSRDITNSHLEPQKILEKTPEKVSEKPLLKNLISKLANNSSSDLSIESKLGSIYKSRTLPLAEELLINNVENSFQGKLGHLLKSRTFPSPKETNSRIGERFGKSMPLTFQDTTATTAGKSKVCDGPQPSVRHIRRAKGAKRKLPANLQKSGKALLQIDSVNSLLSPPRVLSTPVLVKSATIRQKITPQNLPNDSEKSRPPPPPIKLKPNLKPKPKPKPKVAPKPKEFDGKPLIKY</sequence>